<evidence type="ECO:0000256" key="3">
    <source>
        <dbReference type="ARBA" id="ARBA00022692"/>
    </source>
</evidence>
<organism evidence="7 8">
    <name type="scientific">Sterolibacterium denitrificans</name>
    <dbReference type="NCBI Taxonomy" id="157592"/>
    <lineage>
        <taxon>Bacteria</taxon>
        <taxon>Pseudomonadati</taxon>
        <taxon>Pseudomonadota</taxon>
        <taxon>Betaproteobacteria</taxon>
        <taxon>Nitrosomonadales</taxon>
        <taxon>Sterolibacteriaceae</taxon>
        <taxon>Sterolibacterium</taxon>
    </lineage>
</organism>
<evidence type="ECO:0000256" key="5">
    <source>
        <dbReference type="ARBA" id="ARBA00023136"/>
    </source>
</evidence>
<dbReference type="PANTHER" id="PTHR21716:SF64">
    <property type="entry name" value="AI-2 TRANSPORT PROTEIN TQSA"/>
    <property type="match status" value="1"/>
</dbReference>
<gene>
    <name evidence="7" type="ORF">SDENCHOL_20083</name>
</gene>
<dbReference type="InterPro" id="IPR002549">
    <property type="entry name" value="AI-2E-like"/>
</dbReference>
<sequence>MDRMEIRPDNHADRLQTLLWSACGLALLWLLYLLSPILTPFLLAGIFAYICAPLVDRLARHRIPRTAGALLVILLLATLLMLLGLILLPLIREEGQQMMDRLPALVALWNERAMPWLQQHFGIQPHAMDAAAMKRLLSENRDSVQNILHSLLQSLKIGGMAMIGMFTTLILLPIVMFYLLVDWHHLLERLDGFVPRPWHAQTRRIAREIDAVLGEFLHGQMSVMLSLAVYYSLGLWLAGVNFALPVGVLTGLLIFVPYAGFALGLGLAILVALLQFEGIGPLIGVAIVYSLGQVLESFVLTPWLVGQRIGLHPLAVIFALLAFGQIFGFFGILLALPASAVLLVGLRHVSASYLDSRLYRGEAESEDKELPP</sequence>
<feature type="transmembrane region" description="Helical" evidence="6">
    <location>
        <begin position="281"/>
        <end position="305"/>
    </location>
</feature>
<feature type="transmembrane region" description="Helical" evidence="6">
    <location>
        <begin position="223"/>
        <end position="244"/>
    </location>
</feature>
<evidence type="ECO:0000256" key="1">
    <source>
        <dbReference type="ARBA" id="ARBA00004141"/>
    </source>
</evidence>
<feature type="transmembrane region" description="Helical" evidence="6">
    <location>
        <begin position="37"/>
        <end position="55"/>
    </location>
</feature>
<evidence type="ECO:0000313" key="8">
    <source>
        <dbReference type="Proteomes" id="UP000242886"/>
    </source>
</evidence>
<feature type="transmembrane region" description="Helical" evidence="6">
    <location>
        <begin position="250"/>
        <end position="274"/>
    </location>
</feature>
<dbReference type="GO" id="GO:0055085">
    <property type="term" value="P:transmembrane transport"/>
    <property type="evidence" value="ECO:0007669"/>
    <property type="project" value="TreeGrafter"/>
</dbReference>
<comment type="similarity">
    <text evidence="2">Belongs to the autoinducer-2 exporter (AI-2E) (TC 2.A.86) family.</text>
</comment>
<evidence type="ECO:0000256" key="6">
    <source>
        <dbReference type="SAM" id="Phobius"/>
    </source>
</evidence>
<dbReference type="GO" id="GO:0016020">
    <property type="term" value="C:membrane"/>
    <property type="evidence" value="ECO:0007669"/>
    <property type="project" value="UniProtKB-SubCell"/>
</dbReference>
<dbReference type="Pfam" id="PF01594">
    <property type="entry name" value="AI-2E_transport"/>
    <property type="match status" value="1"/>
</dbReference>
<protein>
    <submittedName>
        <fullName evidence="7">Uncharacterized protein</fullName>
    </submittedName>
</protein>
<proteinExistence type="inferred from homology"/>
<evidence type="ECO:0000256" key="2">
    <source>
        <dbReference type="ARBA" id="ARBA00009773"/>
    </source>
</evidence>
<feature type="transmembrane region" description="Helical" evidence="6">
    <location>
        <begin position="157"/>
        <end position="181"/>
    </location>
</feature>
<keyword evidence="3 6" id="KW-0812">Transmembrane</keyword>
<feature type="transmembrane region" description="Helical" evidence="6">
    <location>
        <begin position="67"/>
        <end position="91"/>
    </location>
</feature>
<evidence type="ECO:0000256" key="4">
    <source>
        <dbReference type="ARBA" id="ARBA00022989"/>
    </source>
</evidence>
<feature type="transmembrane region" description="Helical" evidence="6">
    <location>
        <begin position="317"/>
        <end position="344"/>
    </location>
</feature>
<dbReference type="Proteomes" id="UP000242886">
    <property type="component" value="Chromosome SDENCHOL"/>
</dbReference>
<accession>A0A7Z7HRI5</accession>
<comment type="subcellular location">
    <subcellularLocation>
        <location evidence="1">Membrane</location>
        <topology evidence="1">Multi-pass membrane protein</topology>
    </subcellularLocation>
</comment>
<dbReference type="EMBL" id="LT837803">
    <property type="protein sequence ID" value="SMB26200.1"/>
    <property type="molecule type" value="Genomic_DNA"/>
</dbReference>
<reference evidence="7" key="1">
    <citation type="submission" date="2017-03" db="EMBL/GenBank/DDBJ databases">
        <authorList>
            <consortium name="AG Boll"/>
        </authorList>
    </citation>
    <scope>NUCLEOTIDE SEQUENCE [LARGE SCALE GENOMIC DNA]</scope>
    <source>
        <strain evidence="7">Chol</strain>
    </source>
</reference>
<evidence type="ECO:0000313" key="7">
    <source>
        <dbReference type="EMBL" id="SMB26200.1"/>
    </source>
</evidence>
<keyword evidence="8" id="KW-1185">Reference proteome</keyword>
<dbReference type="AlphaFoldDB" id="A0A7Z7HRI5"/>
<name>A0A7Z7HRI5_9PROT</name>
<keyword evidence="5 6" id="KW-0472">Membrane</keyword>
<dbReference type="PANTHER" id="PTHR21716">
    <property type="entry name" value="TRANSMEMBRANE PROTEIN"/>
    <property type="match status" value="1"/>
</dbReference>
<keyword evidence="4 6" id="KW-1133">Transmembrane helix</keyword>